<protein>
    <submittedName>
        <fullName evidence="2">Uncharacterized protein</fullName>
    </submittedName>
</protein>
<evidence type="ECO:0000313" key="3">
    <source>
        <dbReference type="Proteomes" id="UP001240678"/>
    </source>
</evidence>
<organism evidence="2 3">
    <name type="scientific">Colletotrichum costaricense</name>
    <dbReference type="NCBI Taxonomy" id="1209916"/>
    <lineage>
        <taxon>Eukaryota</taxon>
        <taxon>Fungi</taxon>
        <taxon>Dikarya</taxon>
        <taxon>Ascomycota</taxon>
        <taxon>Pezizomycotina</taxon>
        <taxon>Sordariomycetes</taxon>
        <taxon>Hypocreomycetidae</taxon>
        <taxon>Glomerellales</taxon>
        <taxon>Glomerellaceae</taxon>
        <taxon>Colletotrichum</taxon>
        <taxon>Colletotrichum acutatum species complex</taxon>
    </lineage>
</organism>
<evidence type="ECO:0000256" key="1">
    <source>
        <dbReference type="SAM" id="MobiDB-lite"/>
    </source>
</evidence>
<dbReference type="Proteomes" id="UP001240678">
    <property type="component" value="Unassembled WGS sequence"/>
</dbReference>
<feature type="region of interest" description="Disordered" evidence="1">
    <location>
        <begin position="53"/>
        <end position="74"/>
    </location>
</feature>
<name>A0AAI9YZ17_9PEZI</name>
<evidence type="ECO:0000313" key="2">
    <source>
        <dbReference type="EMBL" id="KAK1529112.1"/>
    </source>
</evidence>
<dbReference type="AlphaFoldDB" id="A0AAI9YZ17"/>
<reference evidence="2 3" key="1">
    <citation type="submission" date="2016-10" db="EMBL/GenBank/DDBJ databases">
        <title>The genome sequence of Colletotrichum fioriniae PJ7.</title>
        <authorList>
            <person name="Baroncelli R."/>
        </authorList>
    </citation>
    <scope>NUCLEOTIDE SEQUENCE [LARGE SCALE GENOMIC DNA]</scope>
    <source>
        <strain evidence="2 3">IMI 309622</strain>
    </source>
</reference>
<dbReference type="GeneID" id="85338661"/>
<dbReference type="EMBL" id="MOOE01000006">
    <property type="protein sequence ID" value="KAK1529112.1"/>
    <property type="molecule type" value="Genomic_DNA"/>
</dbReference>
<accession>A0AAI9YZ17</accession>
<keyword evidence="3" id="KW-1185">Reference proteome</keyword>
<dbReference type="RefSeq" id="XP_060314814.1">
    <property type="nucleotide sequence ID" value="XM_060455114.1"/>
</dbReference>
<comment type="caution">
    <text evidence="2">The sequence shown here is derived from an EMBL/GenBank/DDBJ whole genome shotgun (WGS) entry which is preliminary data.</text>
</comment>
<gene>
    <name evidence="2" type="ORF">CCOS01_06946</name>
</gene>
<proteinExistence type="predicted"/>
<sequence length="74" mass="8464">MRRRWGAWDRRPGGRGLGGNRQDPGGANHLNMQVEPLESASHCQPSRSHCFVDKDELSNSRRPPSCSRRHNHTY</sequence>
<feature type="region of interest" description="Disordered" evidence="1">
    <location>
        <begin position="1"/>
        <end position="30"/>
    </location>
</feature>
<feature type="compositionally biased region" description="Basic and acidic residues" evidence="1">
    <location>
        <begin position="1"/>
        <end position="12"/>
    </location>
</feature>